<sequence length="128" mass="13549">MNRGLRATLLTVTLAGAVAAPASLFCQVLPVPEAVSPGWLATPPFVPAPVAGTRGAVVRFEQGRTWLHVSIAGAQADEAARIARQEGLAYLPHERALRVQLTQFEALLRRHGITDVIEVGPLAAVPSK</sequence>
<dbReference type="RefSeq" id="WP_201692512.1">
    <property type="nucleotide sequence ID" value="NZ_JAEQND010000013.1"/>
</dbReference>
<gene>
    <name evidence="2" type="ORF">JI746_22430</name>
</gene>
<evidence type="ECO:0000313" key="3">
    <source>
        <dbReference type="Proteomes" id="UP000622707"/>
    </source>
</evidence>
<evidence type="ECO:0000313" key="2">
    <source>
        <dbReference type="EMBL" id="MBL0427881.1"/>
    </source>
</evidence>
<name>A0ABS1JUP6_9BURK</name>
<reference evidence="2 3" key="1">
    <citation type="journal article" date="2017" name="Int. J. Syst. Evol. Microbiol.">
        <title>Ramlibacter alkalitolerans sp. nov., alkali-tolerant bacterium isolated from soil of ginseng.</title>
        <authorList>
            <person name="Lee D.H."/>
            <person name="Cha C.J."/>
        </authorList>
    </citation>
    <scope>NUCLEOTIDE SEQUENCE [LARGE SCALE GENOMIC DNA]</scope>
    <source>
        <strain evidence="2 3">KACC 19305</strain>
    </source>
</reference>
<proteinExistence type="predicted"/>
<protein>
    <submittedName>
        <fullName evidence="2">Uncharacterized protein</fullName>
    </submittedName>
</protein>
<keyword evidence="1" id="KW-0732">Signal</keyword>
<dbReference type="Proteomes" id="UP000622707">
    <property type="component" value="Unassembled WGS sequence"/>
</dbReference>
<feature type="chain" id="PRO_5046509056" evidence="1">
    <location>
        <begin position="23"/>
        <end position="128"/>
    </location>
</feature>
<evidence type="ECO:0000256" key="1">
    <source>
        <dbReference type="SAM" id="SignalP"/>
    </source>
</evidence>
<accession>A0ABS1JUP6</accession>
<feature type="signal peptide" evidence="1">
    <location>
        <begin position="1"/>
        <end position="22"/>
    </location>
</feature>
<dbReference type="EMBL" id="JAEQND010000013">
    <property type="protein sequence ID" value="MBL0427881.1"/>
    <property type="molecule type" value="Genomic_DNA"/>
</dbReference>
<comment type="caution">
    <text evidence="2">The sequence shown here is derived from an EMBL/GenBank/DDBJ whole genome shotgun (WGS) entry which is preliminary data.</text>
</comment>
<keyword evidence="3" id="KW-1185">Reference proteome</keyword>
<organism evidence="2 3">
    <name type="scientific">Ramlibacter alkalitolerans</name>
    <dbReference type="NCBI Taxonomy" id="2039631"/>
    <lineage>
        <taxon>Bacteria</taxon>
        <taxon>Pseudomonadati</taxon>
        <taxon>Pseudomonadota</taxon>
        <taxon>Betaproteobacteria</taxon>
        <taxon>Burkholderiales</taxon>
        <taxon>Comamonadaceae</taxon>
        <taxon>Ramlibacter</taxon>
    </lineage>
</organism>